<dbReference type="GO" id="GO:0005737">
    <property type="term" value="C:cytoplasm"/>
    <property type="evidence" value="ECO:0007669"/>
    <property type="project" value="TreeGrafter"/>
</dbReference>
<reference evidence="6 7" key="1">
    <citation type="journal article" date="2021" name="Commun. Biol.">
        <title>The genome of Shorea leprosula (Dipterocarpaceae) highlights the ecological relevance of drought in aseasonal tropical rainforests.</title>
        <authorList>
            <person name="Ng K.K.S."/>
            <person name="Kobayashi M.J."/>
            <person name="Fawcett J.A."/>
            <person name="Hatakeyama M."/>
            <person name="Paape T."/>
            <person name="Ng C.H."/>
            <person name="Ang C.C."/>
            <person name="Tnah L.H."/>
            <person name="Lee C.T."/>
            <person name="Nishiyama T."/>
            <person name="Sese J."/>
            <person name="O'Brien M.J."/>
            <person name="Copetti D."/>
            <person name="Mohd Noor M.I."/>
            <person name="Ong R.C."/>
            <person name="Putra M."/>
            <person name="Sireger I.Z."/>
            <person name="Indrioko S."/>
            <person name="Kosugi Y."/>
            <person name="Izuno A."/>
            <person name="Isagi Y."/>
            <person name="Lee S.L."/>
            <person name="Shimizu K.K."/>
        </authorList>
    </citation>
    <scope>NUCLEOTIDE SEQUENCE [LARGE SCALE GENOMIC DNA]</scope>
    <source>
        <strain evidence="6">214</strain>
    </source>
</reference>
<protein>
    <recommendedName>
        <fullName evidence="5">CHORD domain-containing protein</fullName>
    </recommendedName>
</protein>
<dbReference type="GO" id="GO:0046872">
    <property type="term" value="F:metal ion binding"/>
    <property type="evidence" value="ECO:0007669"/>
    <property type="project" value="UniProtKB-KW"/>
</dbReference>
<dbReference type="EMBL" id="BPVZ01000045">
    <property type="protein sequence ID" value="GKV16307.1"/>
    <property type="molecule type" value="Genomic_DNA"/>
</dbReference>
<dbReference type="InterPro" id="IPR007051">
    <property type="entry name" value="CHORD_dom"/>
</dbReference>
<evidence type="ECO:0000256" key="2">
    <source>
        <dbReference type="ARBA" id="ARBA00022737"/>
    </source>
</evidence>
<proteinExistence type="predicted"/>
<gene>
    <name evidence="6" type="ORF">SLEP1_g26965</name>
</gene>
<dbReference type="PANTHER" id="PTHR47895">
    <property type="entry name" value="CYSTEINE AND HISTIDINE-RICH DOMAIN-CONTAINING PROTEIN RAR1"/>
    <property type="match status" value="1"/>
</dbReference>
<name>A0AAV5JXI6_9ROSI</name>
<accession>A0AAV5JXI6</accession>
<keyword evidence="3" id="KW-0862">Zinc</keyword>
<dbReference type="GO" id="GO:0005634">
    <property type="term" value="C:nucleus"/>
    <property type="evidence" value="ECO:0007669"/>
    <property type="project" value="TreeGrafter"/>
</dbReference>
<evidence type="ECO:0000256" key="1">
    <source>
        <dbReference type="ARBA" id="ARBA00022723"/>
    </source>
</evidence>
<evidence type="ECO:0000256" key="4">
    <source>
        <dbReference type="SAM" id="MobiDB-lite"/>
    </source>
</evidence>
<evidence type="ECO:0000313" key="7">
    <source>
        <dbReference type="Proteomes" id="UP001054252"/>
    </source>
</evidence>
<evidence type="ECO:0000256" key="3">
    <source>
        <dbReference type="ARBA" id="ARBA00022833"/>
    </source>
</evidence>
<feature type="domain" description="CHORD" evidence="5">
    <location>
        <begin position="45"/>
        <end position="107"/>
    </location>
</feature>
<dbReference type="GO" id="GO:0051879">
    <property type="term" value="F:Hsp90 protein binding"/>
    <property type="evidence" value="ECO:0007669"/>
    <property type="project" value="TreeGrafter"/>
</dbReference>
<dbReference type="InterPro" id="IPR043316">
    <property type="entry name" value="RAR1"/>
</dbReference>
<dbReference type="Proteomes" id="UP001054252">
    <property type="component" value="Unassembled WGS sequence"/>
</dbReference>
<dbReference type="PANTHER" id="PTHR47895:SF2">
    <property type="entry name" value="CYSTEINE AND HISTIDINE-RICH DOMAIN-CONTAINING PROTEIN RAR1"/>
    <property type="match status" value="1"/>
</dbReference>
<sequence>MSWFFSGSQPKPTTATPGPAESPADVLISSAPPKKIIDINQPQTCKNKGCGKVFKEKDNHDIACSYHPGPAVFHDRIREEQDWKCCDIHVKEFEEFMGIPPCTKGWHNTDPVY</sequence>
<evidence type="ECO:0000259" key="5">
    <source>
        <dbReference type="PROSITE" id="PS51401"/>
    </source>
</evidence>
<evidence type="ECO:0000313" key="6">
    <source>
        <dbReference type="EMBL" id="GKV16307.1"/>
    </source>
</evidence>
<dbReference type="FunFam" id="4.10.1130.20:FF:000003">
    <property type="entry name" value="Cysteine and histidine-rich domain-containing protein RAR1"/>
    <property type="match status" value="1"/>
</dbReference>
<feature type="region of interest" description="Disordered" evidence="4">
    <location>
        <begin position="1"/>
        <end position="26"/>
    </location>
</feature>
<dbReference type="PROSITE" id="PS51401">
    <property type="entry name" value="CHORD"/>
    <property type="match status" value="1"/>
</dbReference>
<dbReference type="GO" id="GO:0050832">
    <property type="term" value="P:defense response to fungus"/>
    <property type="evidence" value="ECO:0007669"/>
    <property type="project" value="TreeGrafter"/>
</dbReference>
<dbReference type="AlphaFoldDB" id="A0AAV5JXI6"/>
<keyword evidence="7" id="KW-1185">Reference proteome</keyword>
<feature type="compositionally biased region" description="Polar residues" evidence="4">
    <location>
        <begin position="1"/>
        <end position="16"/>
    </location>
</feature>
<comment type="caution">
    <text evidence="6">The sequence shown here is derived from an EMBL/GenBank/DDBJ whole genome shotgun (WGS) entry which is preliminary data.</text>
</comment>
<organism evidence="6 7">
    <name type="scientific">Rubroshorea leprosula</name>
    <dbReference type="NCBI Taxonomy" id="152421"/>
    <lineage>
        <taxon>Eukaryota</taxon>
        <taxon>Viridiplantae</taxon>
        <taxon>Streptophyta</taxon>
        <taxon>Embryophyta</taxon>
        <taxon>Tracheophyta</taxon>
        <taxon>Spermatophyta</taxon>
        <taxon>Magnoliopsida</taxon>
        <taxon>eudicotyledons</taxon>
        <taxon>Gunneridae</taxon>
        <taxon>Pentapetalae</taxon>
        <taxon>rosids</taxon>
        <taxon>malvids</taxon>
        <taxon>Malvales</taxon>
        <taxon>Dipterocarpaceae</taxon>
        <taxon>Rubroshorea</taxon>
    </lineage>
</organism>
<keyword evidence="1" id="KW-0479">Metal-binding</keyword>
<dbReference type="GO" id="GO:0042742">
    <property type="term" value="P:defense response to bacterium"/>
    <property type="evidence" value="ECO:0007669"/>
    <property type="project" value="TreeGrafter"/>
</dbReference>
<keyword evidence="2" id="KW-0677">Repeat</keyword>
<dbReference type="Pfam" id="PF04968">
    <property type="entry name" value="CHORD"/>
    <property type="match status" value="1"/>
</dbReference>
<dbReference type="Gene3D" id="4.10.1130.20">
    <property type="match status" value="1"/>
</dbReference>